<accession>A0A0S8FXI1</accession>
<dbReference type="PATRIC" id="fig|1703779.3.peg.2047"/>
<organism evidence="2 3">
    <name type="scientific">candidate division WOR_3 bacterium SM23_42</name>
    <dbReference type="NCBI Taxonomy" id="1703779"/>
    <lineage>
        <taxon>Bacteria</taxon>
        <taxon>Bacteria division WOR-3</taxon>
    </lineage>
</organism>
<dbReference type="InterPro" id="IPR008757">
    <property type="entry name" value="Peptidase_M6-like_domain"/>
</dbReference>
<feature type="domain" description="Peptidase M6-like" evidence="1">
    <location>
        <begin position="69"/>
        <end position="286"/>
    </location>
</feature>
<dbReference type="PANTHER" id="PTHR41775">
    <property type="entry name" value="SECRETED PROTEIN-RELATED"/>
    <property type="match status" value="1"/>
</dbReference>
<dbReference type="EMBL" id="LJUJ01000002">
    <property type="protein sequence ID" value="KPK64571.1"/>
    <property type="molecule type" value="Genomic_DNA"/>
</dbReference>
<dbReference type="STRING" id="1703779.AMJ83_02405"/>
<name>A0A0S8FXI1_UNCW3</name>
<dbReference type="Pfam" id="PF05547">
    <property type="entry name" value="Peptidase_M6"/>
    <property type="match status" value="1"/>
</dbReference>
<reference evidence="2 3" key="1">
    <citation type="journal article" date="2015" name="Microbiome">
        <title>Genomic resolution of linkages in carbon, nitrogen, and sulfur cycling among widespread estuary sediment bacteria.</title>
        <authorList>
            <person name="Baker B.J."/>
            <person name="Lazar C.S."/>
            <person name="Teske A.P."/>
            <person name="Dick G.J."/>
        </authorList>
    </citation>
    <scope>NUCLEOTIDE SEQUENCE [LARGE SCALE GENOMIC DNA]</scope>
    <source>
        <strain evidence="2">SM23_42</strain>
    </source>
</reference>
<dbReference type="GO" id="GO:0006508">
    <property type="term" value="P:proteolysis"/>
    <property type="evidence" value="ECO:0007669"/>
    <property type="project" value="InterPro"/>
</dbReference>
<dbReference type="Gene3D" id="2.60.40.4070">
    <property type="match status" value="1"/>
</dbReference>
<proteinExistence type="predicted"/>
<dbReference type="Proteomes" id="UP000051373">
    <property type="component" value="Unassembled WGS sequence"/>
</dbReference>
<protein>
    <recommendedName>
        <fullName evidence="1">Peptidase M6-like domain-containing protein</fullName>
    </recommendedName>
</protein>
<dbReference type="SUPFAM" id="SSF55486">
    <property type="entry name" value="Metalloproteases ('zincins'), catalytic domain"/>
    <property type="match status" value="1"/>
</dbReference>
<dbReference type="NCBIfam" id="TIGR03296">
    <property type="entry name" value="M6dom_TIGR03296"/>
    <property type="match status" value="1"/>
</dbReference>
<dbReference type="AlphaFoldDB" id="A0A0S8FXI1"/>
<dbReference type="PANTHER" id="PTHR41775:SF1">
    <property type="entry name" value="PEPTIDASE M6-LIKE DOMAIN-CONTAINING PROTEIN"/>
    <property type="match status" value="1"/>
</dbReference>
<gene>
    <name evidence="2" type="ORF">AMJ83_02405</name>
</gene>
<sequence>MLILTLALFLMPPNPYAEVDKLVLPPKYPQFMNAGISRIPKPVGEKKALVLLIDFPDNQHQYASASFDSLIYYDDVASLRDYYREVSYGRFTISQASEVTSWHRVPQDYAYYVGDSFGLYPGFFPQNAQGIVWAACSLADPTIDFALFDEDNNDTVDIVFVVHAGPGAEEGFGGYTQHVWSHQWQLSNTGTGCPGAYLTDDGVYVDYYSMEPERFQQYTGRITVGVFAHEFGHIIGLPDLYDTDYSTYGIGAFGLMGAGSWGRANASDIPGSSPAHLCAWSKYQLGFVVPTNVDRVGVSKLENQSIPCASCNDVAFRLLEDPNGPDWEYPGTIGEYFLVENRFRKGFDQSLPGDGLLILHIDDAQVSNNNENHPLVGIMQADGDLGFLLSDLGSAADLWKDRLYGFGDTSRPASYDYAGNPTGVWVYDIGPADSVTTASLWVTPVLLGKIYSLPNPFRVDNEPSWGRQVIISYVPSDTAELGNQFPAFKVTIYNVAAERIRVLDSEPHEVDRYTRRAFWDLRNEKNEDVVSGMYLYVIEISGNNVERRTGRLTIIK</sequence>
<evidence type="ECO:0000313" key="2">
    <source>
        <dbReference type="EMBL" id="KPK64571.1"/>
    </source>
</evidence>
<evidence type="ECO:0000259" key="1">
    <source>
        <dbReference type="Pfam" id="PF05547"/>
    </source>
</evidence>
<comment type="caution">
    <text evidence="2">The sequence shown here is derived from an EMBL/GenBank/DDBJ whole genome shotgun (WGS) entry which is preliminary data.</text>
</comment>
<dbReference type="GO" id="GO:0008233">
    <property type="term" value="F:peptidase activity"/>
    <property type="evidence" value="ECO:0007669"/>
    <property type="project" value="InterPro"/>
</dbReference>
<evidence type="ECO:0000313" key="3">
    <source>
        <dbReference type="Proteomes" id="UP000051373"/>
    </source>
</evidence>